<keyword evidence="2" id="KW-1185">Reference proteome</keyword>
<dbReference type="Proteomes" id="UP000553343">
    <property type="component" value="Unassembled WGS sequence"/>
</dbReference>
<protein>
    <submittedName>
        <fullName evidence="1">Uncharacterized protein</fullName>
    </submittedName>
</protein>
<sequence>MQPGLNYLNNHSKFIPCFIKKNGRLLTTGIFLVLICLKPLTAGHLKEITTYYIRFDLKSSSQRITDGKLTMVPAHEEFRAANFSYFPISGIIPALPQEMAQIIETKAKQNAFIQLLEQKGLKSVKTLNYDTIISYEGCVRMPVALFISPYDDKNKGFPYTARILFSPLSFPDQWESLRRRFKIKKLFGNFFLFFQ</sequence>
<reference evidence="1 2" key="1">
    <citation type="submission" date="2020-06" db="EMBL/GenBank/DDBJ databases">
        <title>High-quality draft genome of sulfate reducer Desulfobacter latus type strain AcrS2 isolated from marine sediment.</title>
        <authorList>
            <person name="Hoppe M."/>
            <person name="Larsen C.K."/>
            <person name="Marshall I.P.G."/>
            <person name="Schramm A."/>
            <person name="Marietou A.G."/>
        </authorList>
    </citation>
    <scope>NUCLEOTIDE SEQUENCE [LARGE SCALE GENOMIC DNA]</scope>
    <source>
        <strain evidence="1 2">AcRS2</strain>
    </source>
</reference>
<accession>A0A850T916</accession>
<comment type="caution">
    <text evidence="1">The sequence shown here is derived from an EMBL/GenBank/DDBJ whole genome shotgun (WGS) entry which is preliminary data.</text>
</comment>
<evidence type="ECO:0000313" key="1">
    <source>
        <dbReference type="EMBL" id="NWH06022.1"/>
    </source>
</evidence>
<proteinExistence type="predicted"/>
<gene>
    <name evidence="1" type="ORF">HXW94_13660</name>
</gene>
<evidence type="ECO:0000313" key="2">
    <source>
        <dbReference type="Proteomes" id="UP000553343"/>
    </source>
</evidence>
<dbReference type="AlphaFoldDB" id="A0A850T916"/>
<dbReference type="EMBL" id="JACADJ010000055">
    <property type="protein sequence ID" value="NWH06022.1"/>
    <property type="molecule type" value="Genomic_DNA"/>
</dbReference>
<name>A0A850T916_9BACT</name>
<organism evidence="1 2">
    <name type="scientific">Desulfobacter latus</name>
    <dbReference type="NCBI Taxonomy" id="2292"/>
    <lineage>
        <taxon>Bacteria</taxon>
        <taxon>Pseudomonadati</taxon>
        <taxon>Thermodesulfobacteriota</taxon>
        <taxon>Desulfobacteria</taxon>
        <taxon>Desulfobacterales</taxon>
        <taxon>Desulfobacteraceae</taxon>
        <taxon>Desulfobacter</taxon>
    </lineage>
</organism>